<dbReference type="RefSeq" id="WP_130612394.1">
    <property type="nucleotide sequence ID" value="NZ_AP019368.1"/>
</dbReference>
<evidence type="ECO:0000313" key="1">
    <source>
        <dbReference type="EMBL" id="BBH54512.1"/>
    </source>
</evidence>
<dbReference type="Proteomes" id="UP000291236">
    <property type="component" value="Chromosome"/>
</dbReference>
<keyword evidence="2" id="KW-1185">Reference proteome</keyword>
<name>A0A4P2W038_FLUSA</name>
<dbReference type="EMBL" id="AP019368">
    <property type="protein sequence ID" value="BBH54512.1"/>
    <property type="molecule type" value="Genomic_DNA"/>
</dbReference>
<dbReference type="SUPFAM" id="SSF50370">
    <property type="entry name" value="Ricin B-like lectins"/>
    <property type="match status" value="1"/>
</dbReference>
<dbReference type="AlphaFoldDB" id="A0A4P2W038"/>
<reference evidence="1 2" key="1">
    <citation type="submission" date="2018-12" db="EMBL/GenBank/DDBJ databases">
        <title>Rubrispira sanarue gen. nov., sp., nov., a member of the order Silvanigrellales, isolated from a brackish lake in Hamamatsu Japan.</title>
        <authorList>
            <person name="Maejima Y."/>
            <person name="Iino T."/>
            <person name="Muraguchi Y."/>
            <person name="Fukuda K."/>
            <person name="Nojiri H."/>
            <person name="Ohkuma M."/>
            <person name="Moriuchi R."/>
            <person name="Dohra H."/>
            <person name="Kimbara K."/>
            <person name="Shintani M."/>
        </authorList>
    </citation>
    <scope>NUCLEOTIDE SEQUENCE [LARGE SCALE GENOMIC DNA]</scope>
    <source>
        <strain evidence="1 2">RF1110005</strain>
    </source>
</reference>
<sequence length="357" mass="42764">MQTYKDDFIPQYESIEIPKKFLENKTFNLYITHQNKDYCLKLNDNYIYLSEGCKVSPKWNYTNLGQIITKINDGREEQFYCMSIDPAQTDFGQNILLSPCDLNNTGQFWQLKQSTLNNGMSFVNFNNVYLKAKKRYLYIYPKRNEKIEEIITIKNHPDLEENKTEPLIQFSIDNDKNEGNFRIFPSKQGYAIIDKRRYADSDYMTYYNAHNNMLFTNQHKNFIKPQLCYMSSLLKKRGSSWGWVWSEHCSNVDETKKEYKWYINFKSEGKYFITDNAGHLLRKHNVNKYVYTAYKYWTDGYDVFTQYFILPAYLEKFAKSFSTVAIDKEKSYLKAFKVIKNDFEEKYLKCMYLEICI</sequence>
<dbReference type="PROSITE" id="PS50231">
    <property type="entry name" value="RICIN_B_LECTIN"/>
    <property type="match status" value="1"/>
</dbReference>
<evidence type="ECO:0000313" key="2">
    <source>
        <dbReference type="Proteomes" id="UP000291236"/>
    </source>
</evidence>
<protein>
    <submittedName>
        <fullName evidence="1">Uncharacterized protein</fullName>
    </submittedName>
</protein>
<organism evidence="1 2">
    <name type="scientific">Fluviispira sanaruensis</name>
    <dbReference type="NCBI Taxonomy" id="2493639"/>
    <lineage>
        <taxon>Bacteria</taxon>
        <taxon>Pseudomonadati</taxon>
        <taxon>Bdellovibrionota</taxon>
        <taxon>Oligoflexia</taxon>
        <taxon>Silvanigrellales</taxon>
        <taxon>Silvanigrellaceae</taxon>
        <taxon>Fluviispira</taxon>
    </lineage>
</organism>
<proteinExistence type="predicted"/>
<accession>A0A4P2W038</accession>
<gene>
    <name evidence="1" type="ORF">JCM31447_29830</name>
</gene>
<dbReference type="KEGG" id="sbf:JCM31447_29830"/>
<dbReference type="InterPro" id="IPR035992">
    <property type="entry name" value="Ricin_B-like_lectins"/>
</dbReference>
<dbReference type="OrthoDB" id="5291265at2"/>